<evidence type="ECO:0000313" key="1">
    <source>
        <dbReference type="EMBL" id="HEF65579.1"/>
    </source>
</evidence>
<accession>A0A7C2B6K1</accession>
<dbReference type="AlphaFoldDB" id="A0A7C2B6K1"/>
<reference evidence="1" key="1">
    <citation type="journal article" date="2020" name="mSystems">
        <title>Genome- and Community-Level Interaction Insights into Carbon Utilization and Element Cycling Functions of Hydrothermarchaeota in Hydrothermal Sediment.</title>
        <authorList>
            <person name="Zhou Z."/>
            <person name="Liu Y."/>
            <person name="Xu W."/>
            <person name="Pan J."/>
            <person name="Luo Z.H."/>
            <person name="Li M."/>
        </authorList>
    </citation>
    <scope>NUCLEOTIDE SEQUENCE [LARGE SCALE GENOMIC DNA]</scope>
    <source>
        <strain evidence="1">SpSt-222</strain>
    </source>
</reference>
<dbReference type="GO" id="GO:0009234">
    <property type="term" value="P:menaquinone biosynthetic process"/>
    <property type="evidence" value="ECO:0007669"/>
    <property type="project" value="UniProtKB-UniPathway"/>
</dbReference>
<sequence length="262" mass="28894">MSRSVFWLDQSLIGRVLADLLEPVIAPTGWEVRQETRLRATTVRTEPGFALLDTLEALELVPAWSIATDLVVASQHNSAVGLVTPDRPDRITDAIVSLDDCRPASEALARATIEPFFGLRVRDWRHAEAASALSELRVTEDEAALVPLDERHHDLGRIWFILTGHAFVSHLLVVPSELPAETRSQFAVLLRRLSEELRTRAAEIASERAAAHALDAGRLHAYLSEAVDVLTPKLQRAIAELVRRSGSGLRVPGPENYRSLSS</sequence>
<gene>
    <name evidence="1" type="ORF">ENP47_08290</name>
</gene>
<dbReference type="SUPFAM" id="SSF53850">
    <property type="entry name" value="Periplasmic binding protein-like II"/>
    <property type="match status" value="1"/>
</dbReference>
<proteinExistence type="predicted"/>
<dbReference type="EMBL" id="DSJL01000011">
    <property type="protein sequence ID" value="HEF65579.1"/>
    <property type="molecule type" value="Genomic_DNA"/>
</dbReference>
<protein>
    <recommendedName>
        <fullName evidence="2">Chorismate dehydratase</fullName>
    </recommendedName>
</protein>
<organism evidence="1">
    <name type="scientific">Thermomicrobium roseum</name>
    <dbReference type="NCBI Taxonomy" id="500"/>
    <lineage>
        <taxon>Bacteria</taxon>
        <taxon>Pseudomonadati</taxon>
        <taxon>Thermomicrobiota</taxon>
        <taxon>Thermomicrobia</taxon>
        <taxon>Thermomicrobiales</taxon>
        <taxon>Thermomicrobiaceae</taxon>
        <taxon>Thermomicrobium</taxon>
    </lineage>
</organism>
<dbReference type="UniPathway" id="UPA00079"/>
<comment type="caution">
    <text evidence="1">The sequence shown here is derived from an EMBL/GenBank/DDBJ whole genome shotgun (WGS) entry which is preliminary data.</text>
</comment>
<name>A0A7C2B6K1_THERO</name>
<evidence type="ECO:0008006" key="2">
    <source>
        <dbReference type="Google" id="ProtNLM"/>
    </source>
</evidence>
<dbReference type="Gene3D" id="3.40.190.10">
    <property type="entry name" value="Periplasmic binding protein-like II"/>
    <property type="match status" value="1"/>
</dbReference>